<dbReference type="PATRIC" id="fig|883066.3.peg.45"/>
<dbReference type="AlphaFoldDB" id="K9F3D5"/>
<reference evidence="1 2" key="1">
    <citation type="submission" date="2012-09" db="EMBL/GenBank/DDBJ databases">
        <title>The Genome Sequence of Actinobaculum massiliae ACS-171-V-COL2.</title>
        <authorList>
            <consortium name="The Broad Institute Genome Sequencing Platform"/>
            <person name="Earl A."/>
            <person name="Ward D."/>
            <person name="Feldgarden M."/>
            <person name="Gevers D."/>
            <person name="Saerens B."/>
            <person name="Vaneechoutte M."/>
            <person name="Walker B."/>
            <person name="Young S.K."/>
            <person name="Zeng Q."/>
            <person name="Gargeya S."/>
            <person name="Fitzgerald M."/>
            <person name="Haas B."/>
            <person name="Abouelleil A."/>
            <person name="Alvarado L."/>
            <person name="Arachchi H.M."/>
            <person name="Berlin A."/>
            <person name="Chapman S.B."/>
            <person name="Goldberg J."/>
            <person name="Griggs A."/>
            <person name="Gujja S."/>
            <person name="Hansen M."/>
            <person name="Howarth C."/>
            <person name="Imamovic A."/>
            <person name="Larimer J."/>
            <person name="McCowen C."/>
            <person name="Montmayeur A."/>
            <person name="Murphy C."/>
            <person name="Neiman D."/>
            <person name="Pearson M."/>
            <person name="Priest M."/>
            <person name="Roberts A."/>
            <person name="Saif S."/>
            <person name="Shea T."/>
            <person name="Sisk P."/>
            <person name="Sykes S."/>
            <person name="Wortman J."/>
            <person name="Nusbaum C."/>
            <person name="Birren B."/>
        </authorList>
    </citation>
    <scope>NUCLEOTIDE SEQUENCE [LARGE SCALE GENOMIC DNA]</scope>
    <source>
        <strain evidence="2">ACS-171-V-Col2</strain>
    </source>
</reference>
<name>K9F3D5_9ACTO</name>
<dbReference type="STRING" id="202789.GCA_001457435_00112"/>
<accession>K9F3D5</accession>
<dbReference type="Proteomes" id="UP000009888">
    <property type="component" value="Unassembled WGS sequence"/>
</dbReference>
<dbReference type="HOGENOM" id="CLU_181246_0_0_11"/>
<proteinExistence type="predicted"/>
<evidence type="ECO:0000313" key="1">
    <source>
        <dbReference type="EMBL" id="EKU95955.1"/>
    </source>
</evidence>
<dbReference type="EMBL" id="AGWL01000001">
    <property type="protein sequence ID" value="EKU95955.1"/>
    <property type="molecule type" value="Genomic_DNA"/>
</dbReference>
<organism evidence="1 2">
    <name type="scientific">Actinobaculum massiliense ACS-171-V-Col2</name>
    <dbReference type="NCBI Taxonomy" id="883066"/>
    <lineage>
        <taxon>Bacteria</taxon>
        <taxon>Bacillati</taxon>
        <taxon>Actinomycetota</taxon>
        <taxon>Actinomycetes</taxon>
        <taxon>Actinomycetales</taxon>
        <taxon>Actinomycetaceae</taxon>
        <taxon>Actinobaculum</taxon>
    </lineage>
</organism>
<evidence type="ECO:0000313" key="2">
    <source>
        <dbReference type="Proteomes" id="UP000009888"/>
    </source>
</evidence>
<sequence>MYLSGEECEVTAMTYPGDGPTPSVLVHVTSAEGSQFTLAFLGRRDIRCMRVGSRLAIEGAVSGRETVYNPHFTVLSQP</sequence>
<comment type="caution">
    <text evidence="1">The sequence shown here is derived from an EMBL/GenBank/DDBJ whole genome shotgun (WGS) entry which is preliminary data.</text>
</comment>
<keyword evidence="2" id="KW-1185">Reference proteome</keyword>
<evidence type="ECO:0008006" key="3">
    <source>
        <dbReference type="Google" id="ProtNLM"/>
    </source>
</evidence>
<gene>
    <name evidence="1" type="ORF">HMPREF9233_00043</name>
</gene>
<protein>
    <recommendedName>
        <fullName evidence="3">DUF35 domain-containing protein</fullName>
    </recommendedName>
</protein>
<dbReference type="RefSeq" id="WP_007000261.1">
    <property type="nucleotide sequence ID" value="NZ_JH992955.1"/>
</dbReference>